<proteinExistence type="predicted"/>
<sequence>MKACVFTLGCKVNEAESASLMAGLEARGYAVTDELSPADVYILNTCAVTAEAEKKSRQAIARIRKCNPEAKIIVCGCAYQRDPQAFAARNVSVVTGAMHKDRVLELLDFSGTSLENEDVFCELPIPKRTHTRANLRIQDGCNRFCSYCIIPYLRGRTRSRSLTSILAEASACTAQELVLTGIDITSYRDGDKDLGDVLLALSDFPFRVRLGSLEEGIVIRDFLEKMRAAGNVCEHFHLSLQSGSDAVLKKMNRRYTRAQYLEACALIYDFFPDAAITTDIIVGFPTETEADFSDTLAIVDEAGFARVHAFPYSRRAGTVAAKLPDLPAAVKKERMARLSKVAAAAEERYLARFLGRTLEAVFEEDGGYTHNYIRVRADGAREGERCLVRLEQPEQDGAHAVIIKEI</sequence>
<dbReference type="Pfam" id="PF00919">
    <property type="entry name" value="UPF0004"/>
    <property type="match status" value="1"/>
</dbReference>
<evidence type="ECO:0000256" key="5">
    <source>
        <dbReference type="ARBA" id="ARBA00022723"/>
    </source>
</evidence>
<dbReference type="GO" id="GO:0051539">
    <property type="term" value="F:4 iron, 4 sulfur cluster binding"/>
    <property type="evidence" value="ECO:0007669"/>
    <property type="project" value="UniProtKB-KW"/>
</dbReference>
<dbReference type="InterPro" id="IPR020612">
    <property type="entry name" value="Methylthiotransferase_CS"/>
</dbReference>
<evidence type="ECO:0000259" key="9">
    <source>
        <dbReference type="PROSITE" id="PS51918"/>
    </source>
</evidence>
<dbReference type="CDD" id="cd01335">
    <property type="entry name" value="Radical_SAM"/>
    <property type="match status" value="1"/>
</dbReference>
<dbReference type="EMBL" id="DXBS01000127">
    <property type="protein sequence ID" value="HIZ25162.1"/>
    <property type="molecule type" value="Genomic_DNA"/>
</dbReference>
<dbReference type="InterPro" id="IPR038135">
    <property type="entry name" value="Methylthiotransferase_N_sf"/>
</dbReference>
<evidence type="ECO:0000256" key="2">
    <source>
        <dbReference type="ARBA" id="ARBA00022485"/>
    </source>
</evidence>
<dbReference type="SFLD" id="SFLDS00029">
    <property type="entry name" value="Radical_SAM"/>
    <property type="match status" value="1"/>
</dbReference>
<dbReference type="InterPro" id="IPR005839">
    <property type="entry name" value="Methylthiotransferase"/>
</dbReference>
<dbReference type="InterPro" id="IPR013848">
    <property type="entry name" value="Methylthiotransferase_N"/>
</dbReference>
<dbReference type="InterPro" id="IPR058240">
    <property type="entry name" value="rSAM_sf"/>
</dbReference>
<evidence type="ECO:0000259" key="8">
    <source>
        <dbReference type="PROSITE" id="PS51449"/>
    </source>
</evidence>
<evidence type="ECO:0000313" key="10">
    <source>
        <dbReference type="EMBL" id="HIZ25162.1"/>
    </source>
</evidence>
<dbReference type="NCBIfam" id="TIGR01579">
    <property type="entry name" value="MiaB-like-C"/>
    <property type="match status" value="1"/>
</dbReference>
<keyword evidence="4" id="KW-0949">S-adenosyl-L-methionine</keyword>
<feature type="domain" description="MTTase N-terminal" evidence="8">
    <location>
        <begin position="1"/>
        <end position="112"/>
    </location>
</feature>
<dbReference type="GO" id="GO:0046872">
    <property type="term" value="F:metal ion binding"/>
    <property type="evidence" value="ECO:0007669"/>
    <property type="project" value="UniProtKB-KW"/>
</dbReference>
<evidence type="ECO:0000313" key="11">
    <source>
        <dbReference type="Proteomes" id="UP000824044"/>
    </source>
</evidence>
<evidence type="ECO:0000256" key="4">
    <source>
        <dbReference type="ARBA" id="ARBA00022691"/>
    </source>
</evidence>
<keyword evidence="6" id="KW-0408">Iron</keyword>
<dbReference type="InterPro" id="IPR006638">
    <property type="entry name" value="Elp3/MiaA/NifB-like_rSAM"/>
</dbReference>
<reference evidence="10" key="1">
    <citation type="journal article" date="2021" name="PeerJ">
        <title>Extensive microbial diversity within the chicken gut microbiome revealed by metagenomics and culture.</title>
        <authorList>
            <person name="Gilroy R."/>
            <person name="Ravi A."/>
            <person name="Getino M."/>
            <person name="Pursley I."/>
            <person name="Horton D.L."/>
            <person name="Alikhan N.F."/>
            <person name="Baker D."/>
            <person name="Gharbi K."/>
            <person name="Hall N."/>
            <person name="Watson M."/>
            <person name="Adriaenssens E.M."/>
            <person name="Foster-Nyarko E."/>
            <person name="Jarju S."/>
            <person name="Secka A."/>
            <person name="Antonio M."/>
            <person name="Oren A."/>
            <person name="Chaudhuri R.R."/>
            <person name="La Ragione R."/>
            <person name="Hildebrand F."/>
            <person name="Pallen M.J."/>
        </authorList>
    </citation>
    <scope>NUCLEOTIDE SEQUENCE</scope>
    <source>
        <strain evidence="10">CHK33-5263</strain>
    </source>
</reference>
<organism evidence="10 11">
    <name type="scientific">Candidatus Gallimonas intestinigallinarum</name>
    <dbReference type="NCBI Taxonomy" id="2838604"/>
    <lineage>
        <taxon>Bacteria</taxon>
        <taxon>Bacillati</taxon>
        <taxon>Bacillota</taxon>
        <taxon>Clostridia</taxon>
        <taxon>Candidatus Gallimonas</taxon>
    </lineage>
</organism>
<accession>A0A9D2DXN0</accession>
<evidence type="ECO:0000256" key="6">
    <source>
        <dbReference type="ARBA" id="ARBA00023004"/>
    </source>
</evidence>
<dbReference type="PROSITE" id="PS51449">
    <property type="entry name" value="MTTASE_N"/>
    <property type="match status" value="1"/>
</dbReference>
<evidence type="ECO:0000256" key="7">
    <source>
        <dbReference type="ARBA" id="ARBA00023014"/>
    </source>
</evidence>
<dbReference type="Pfam" id="PF04055">
    <property type="entry name" value="Radical_SAM"/>
    <property type="match status" value="1"/>
</dbReference>
<protein>
    <submittedName>
        <fullName evidence="10">tRNA (N(6)-L-threonylcarbamoyladenosine(37)-C(2))-methylthiotransferase MtaB</fullName>
    </submittedName>
</protein>
<dbReference type="SFLD" id="SFLDG01082">
    <property type="entry name" value="B12-binding_domain_containing"/>
    <property type="match status" value="1"/>
</dbReference>
<keyword evidence="7" id="KW-0411">Iron-sulfur</keyword>
<dbReference type="PROSITE" id="PS01278">
    <property type="entry name" value="MTTASE_RADICAL"/>
    <property type="match status" value="1"/>
</dbReference>
<dbReference type="GO" id="GO:0035598">
    <property type="term" value="F:tRNA (N(6)-L-threonylcarbamoyladenosine(37)-C(2))-methylthiotransferase activity"/>
    <property type="evidence" value="ECO:0007669"/>
    <property type="project" value="TreeGrafter"/>
</dbReference>
<dbReference type="NCBIfam" id="TIGR00089">
    <property type="entry name" value="MiaB/RimO family radical SAM methylthiotransferase"/>
    <property type="match status" value="1"/>
</dbReference>
<dbReference type="PANTHER" id="PTHR11918:SF45">
    <property type="entry name" value="THREONYLCARBAMOYLADENOSINE TRNA METHYLTHIOTRANSFERASE"/>
    <property type="match status" value="1"/>
</dbReference>
<gene>
    <name evidence="10" type="primary">mtaB</name>
    <name evidence="10" type="ORF">H9812_06815</name>
</gene>
<dbReference type="SFLD" id="SFLDG01061">
    <property type="entry name" value="methylthiotransferase"/>
    <property type="match status" value="1"/>
</dbReference>
<dbReference type="SMART" id="SM00729">
    <property type="entry name" value="Elp3"/>
    <property type="match status" value="1"/>
</dbReference>
<dbReference type="InterPro" id="IPR006467">
    <property type="entry name" value="MiaB-like_bact"/>
</dbReference>
<evidence type="ECO:0000256" key="3">
    <source>
        <dbReference type="ARBA" id="ARBA00022679"/>
    </source>
</evidence>
<comment type="cofactor">
    <cofactor evidence="1">
        <name>[4Fe-4S] cluster</name>
        <dbReference type="ChEBI" id="CHEBI:49883"/>
    </cofactor>
</comment>
<dbReference type="PANTHER" id="PTHR11918">
    <property type="entry name" value="RADICAL SAM PROTEINS"/>
    <property type="match status" value="1"/>
</dbReference>
<dbReference type="PROSITE" id="PS51918">
    <property type="entry name" value="RADICAL_SAM"/>
    <property type="match status" value="1"/>
</dbReference>
<reference evidence="10" key="2">
    <citation type="submission" date="2021-04" db="EMBL/GenBank/DDBJ databases">
        <authorList>
            <person name="Gilroy R."/>
        </authorList>
    </citation>
    <scope>NUCLEOTIDE SEQUENCE</scope>
    <source>
        <strain evidence="10">CHK33-5263</strain>
    </source>
</reference>
<keyword evidence="5" id="KW-0479">Metal-binding</keyword>
<dbReference type="SUPFAM" id="SSF102114">
    <property type="entry name" value="Radical SAM enzymes"/>
    <property type="match status" value="1"/>
</dbReference>
<dbReference type="InterPro" id="IPR023404">
    <property type="entry name" value="rSAM_horseshoe"/>
</dbReference>
<dbReference type="AlphaFoldDB" id="A0A9D2DXN0"/>
<name>A0A9D2DXN0_9FIRM</name>
<dbReference type="Gene3D" id="3.80.30.20">
    <property type="entry name" value="tm_1862 like domain"/>
    <property type="match status" value="1"/>
</dbReference>
<keyword evidence="2" id="KW-0004">4Fe-4S</keyword>
<evidence type="ECO:0000256" key="1">
    <source>
        <dbReference type="ARBA" id="ARBA00001966"/>
    </source>
</evidence>
<keyword evidence="3" id="KW-0808">Transferase</keyword>
<dbReference type="Gene3D" id="3.40.50.12160">
    <property type="entry name" value="Methylthiotransferase, N-terminal domain"/>
    <property type="match status" value="1"/>
</dbReference>
<dbReference type="Proteomes" id="UP000824044">
    <property type="component" value="Unassembled WGS sequence"/>
</dbReference>
<feature type="domain" description="Radical SAM core" evidence="9">
    <location>
        <begin position="127"/>
        <end position="351"/>
    </location>
</feature>
<dbReference type="InterPro" id="IPR007197">
    <property type="entry name" value="rSAM"/>
</dbReference>
<comment type="caution">
    <text evidence="10">The sequence shown here is derived from an EMBL/GenBank/DDBJ whole genome shotgun (WGS) entry which is preliminary data.</text>
</comment>